<dbReference type="Proteomes" id="UP000663879">
    <property type="component" value="Unassembled WGS sequence"/>
</dbReference>
<dbReference type="Gene3D" id="2.40.70.10">
    <property type="entry name" value="Acid Proteases"/>
    <property type="match status" value="1"/>
</dbReference>
<dbReference type="SUPFAM" id="SSF50630">
    <property type="entry name" value="Acid proteases"/>
    <property type="match status" value="1"/>
</dbReference>
<sequence length="378" mass="42910">MQKKGHYKNECRVNINKINSVDVVEDKVYVIYLDKAGPKNICSVKGKIADKEMKIGIDGGASSSILDHMTAVMNNIEILKTDCKIRTATGVVTEASGKTKPLEMNIQGHICLIEFIVFDHKDHDFLLGLDWFNKTGYGIFRSKGIIEFPSKEEKDSFNEESDTDNIFVTEFEFENDSYWNISNFKMVPESDLSQGDSALFASLASDARGLFANSINELGAYSIYEHKIRLKDEDIAPIYSPPYRKSEKERLHLKQEIDKMLKANIIRPSRSPWSAPLIVVPKKDGTFRICIDYRKLNEVTITEKWPLPNIQDILDRLKDSAWFTVIDLKSGYLEIIIEKGSIEKGSIEKTAFTTPDGHYEFLRLPFCVKKGPTDSVVS</sequence>
<dbReference type="PANTHER" id="PTHR24559:SF444">
    <property type="entry name" value="REVERSE TRANSCRIPTASE DOMAIN-CONTAINING PROTEIN"/>
    <property type="match status" value="1"/>
</dbReference>
<gene>
    <name evidence="2" type="ORF">OXX778_LOCUS21402</name>
</gene>
<keyword evidence="3" id="KW-1185">Reference proteome</keyword>
<dbReference type="PANTHER" id="PTHR24559">
    <property type="entry name" value="TRANSPOSON TY3-I GAG-POL POLYPROTEIN"/>
    <property type="match status" value="1"/>
</dbReference>
<accession>A0A814PGN1</accession>
<feature type="domain" description="Reverse transcriptase" evidence="1">
    <location>
        <begin position="280"/>
        <end position="373"/>
    </location>
</feature>
<dbReference type="CDD" id="cd01647">
    <property type="entry name" value="RT_LTR"/>
    <property type="match status" value="1"/>
</dbReference>
<dbReference type="CDD" id="cd00303">
    <property type="entry name" value="retropepsin_like"/>
    <property type="match status" value="1"/>
</dbReference>
<dbReference type="InterPro" id="IPR021109">
    <property type="entry name" value="Peptidase_aspartic_dom_sf"/>
</dbReference>
<dbReference type="Gene3D" id="3.30.70.270">
    <property type="match status" value="1"/>
</dbReference>
<dbReference type="EMBL" id="CAJNOC010007861">
    <property type="protein sequence ID" value="CAF1106249.1"/>
    <property type="molecule type" value="Genomic_DNA"/>
</dbReference>
<protein>
    <recommendedName>
        <fullName evidence="1">Reverse transcriptase domain-containing protein</fullName>
    </recommendedName>
</protein>
<proteinExistence type="predicted"/>
<evidence type="ECO:0000313" key="2">
    <source>
        <dbReference type="EMBL" id="CAF1106249.1"/>
    </source>
</evidence>
<dbReference type="InterPro" id="IPR043128">
    <property type="entry name" value="Rev_trsase/Diguanyl_cyclase"/>
</dbReference>
<dbReference type="InterPro" id="IPR000477">
    <property type="entry name" value="RT_dom"/>
</dbReference>
<dbReference type="SUPFAM" id="SSF56672">
    <property type="entry name" value="DNA/RNA polymerases"/>
    <property type="match status" value="1"/>
</dbReference>
<comment type="caution">
    <text evidence="2">The sequence shown here is derived from an EMBL/GenBank/DDBJ whole genome shotgun (WGS) entry which is preliminary data.</text>
</comment>
<dbReference type="Pfam" id="PF13975">
    <property type="entry name" value="gag-asp_proteas"/>
    <property type="match status" value="1"/>
</dbReference>
<dbReference type="AlphaFoldDB" id="A0A814PGN1"/>
<evidence type="ECO:0000313" key="3">
    <source>
        <dbReference type="Proteomes" id="UP000663879"/>
    </source>
</evidence>
<evidence type="ECO:0000259" key="1">
    <source>
        <dbReference type="Pfam" id="PF00078"/>
    </source>
</evidence>
<dbReference type="InterPro" id="IPR053134">
    <property type="entry name" value="RNA-dir_DNA_polymerase"/>
</dbReference>
<dbReference type="Pfam" id="PF00078">
    <property type="entry name" value="RVT_1"/>
    <property type="match status" value="1"/>
</dbReference>
<reference evidence="2" key="1">
    <citation type="submission" date="2021-02" db="EMBL/GenBank/DDBJ databases">
        <authorList>
            <person name="Nowell W R."/>
        </authorList>
    </citation>
    <scope>NUCLEOTIDE SEQUENCE</scope>
    <source>
        <strain evidence="2">Ploen Becks lab</strain>
    </source>
</reference>
<dbReference type="Gene3D" id="3.10.10.10">
    <property type="entry name" value="HIV Type 1 Reverse Transcriptase, subunit A, domain 1"/>
    <property type="match status" value="1"/>
</dbReference>
<organism evidence="2 3">
    <name type="scientific">Brachionus calyciflorus</name>
    <dbReference type="NCBI Taxonomy" id="104777"/>
    <lineage>
        <taxon>Eukaryota</taxon>
        <taxon>Metazoa</taxon>
        <taxon>Spiralia</taxon>
        <taxon>Gnathifera</taxon>
        <taxon>Rotifera</taxon>
        <taxon>Eurotatoria</taxon>
        <taxon>Monogononta</taxon>
        <taxon>Pseudotrocha</taxon>
        <taxon>Ploima</taxon>
        <taxon>Brachionidae</taxon>
        <taxon>Brachionus</taxon>
    </lineage>
</organism>
<dbReference type="InterPro" id="IPR043502">
    <property type="entry name" value="DNA/RNA_pol_sf"/>
</dbReference>
<dbReference type="OrthoDB" id="420169at2759"/>
<name>A0A814PGN1_9BILA</name>